<dbReference type="InterPro" id="IPR000653">
    <property type="entry name" value="DegT/StrS_aminotransferase"/>
</dbReference>
<dbReference type="EMBL" id="JAGGLG010000037">
    <property type="protein sequence ID" value="MBP2019852.1"/>
    <property type="molecule type" value="Genomic_DNA"/>
</dbReference>
<dbReference type="InterPro" id="IPR015421">
    <property type="entry name" value="PyrdxlP-dep_Trfase_major"/>
</dbReference>
<dbReference type="Proteomes" id="UP001519289">
    <property type="component" value="Unassembled WGS sequence"/>
</dbReference>
<evidence type="ECO:0000256" key="2">
    <source>
        <dbReference type="ARBA" id="ARBA00037999"/>
    </source>
</evidence>
<keyword evidence="1 3" id="KW-0663">Pyridoxal phosphate</keyword>
<proteinExistence type="inferred from homology"/>
<comment type="similarity">
    <text evidence="2 3">Belongs to the DegT/DnrJ/EryC1 family.</text>
</comment>
<reference evidence="4 5" key="1">
    <citation type="submission" date="2021-03" db="EMBL/GenBank/DDBJ databases">
        <title>Genomic Encyclopedia of Type Strains, Phase IV (KMG-IV): sequencing the most valuable type-strain genomes for metagenomic binning, comparative biology and taxonomic classification.</title>
        <authorList>
            <person name="Goeker M."/>
        </authorList>
    </citation>
    <scope>NUCLEOTIDE SEQUENCE [LARGE SCALE GENOMIC DNA]</scope>
    <source>
        <strain evidence="4 5">DSM 27138</strain>
    </source>
</reference>
<dbReference type="InterPro" id="IPR015422">
    <property type="entry name" value="PyrdxlP-dep_Trfase_small"/>
</dbReference>
<dbReference type="CDD" id="cd00616">
    <property type="entry name" value="AHBA_syn"/>
    <property type="match status" value="1"/>
</dbReference>
<dbReference type="InterPro" id="IPR015424">
    <property type="entry name" value="PyrdxlP-dep_Trfase"/>
</dbReference>
<evidence type="ECO:0000256" key="1">
    <source>
        <dbReference type="ARBA" id="ARBA00022898"/>
    </source>
</evidence>
<evidence type="ECO:0000313" key="5">
    <source>
        <dbReference type="Proteomes" id="UP001519289"/>
    </source>
</evidence>
<evidence type="ECO:0000313" key="4">
    <source>
        <dbReference type="EMBL" id="MBP2019852.1"/>
    </source>
</evidence>
<comment type="caution">
    <text evidence="4">The sequence shown here is derived from an EMBL/GenBank/DDBJ whole genome shotgun (WGS) entry which is preliminary data.</text>
</comment>
<dbReference type="PIRSF" id="PIRSF000390">
    <property type="entry name" value="PLP_StrS"/>
    <property type="match status" value="1"/>
</dbReference>
<gene>
    <name evidence="4" type="ORF">J2Z79_003294</name>
</gene>
<keyword evidence="5" id="KW-1185">Reference proteome</keyword>
<dbReference type="SUPFAM" id="SSF53383">
    <property type="entry name" value="PLP-dependent transferases"/>
    <property type="match status" value="1"/>
</dbReference>
<dbReference type="Pfam" id="PF01041">
    <property type="entry name" value="DegT_DnrJ_EryC1"/>
    <property type="match status" value="1"/>
</dbReference>
<dbReference type="RefSeq" id="WP_209467955.1">
    <property type="nucleotide sequence ID" value="NZ_JAGGLG010000037.1"/>
</dbReference>
<dbReference type="PANTHER" id="PTHR30244">
    <property type="entry name" value="TRANSAMINASE"/>
    <property type="match status" value="1"/>
</dbReference>
<accession>A0ABS4JWD9</accession>
<organism evidence="4 5">
    <name type="scientific">Symbiobacterium terraclitae</name>
    <dbReference type="NCBI Taxonomy" id="557451"/>
    <lineage>
        <taxon>Bacteria</taxon>
        <taxon>Bacillati</taxon>
        <taxon>Bacillota</taxon>
        <taxon>Clostridia</taxon>
        <taxon>Eubacteriales</taxon>
        <taxon>Symbiobacteriaceae</taxon>
        <taxon>Symbiobacterium</taxon>
    </lineage>
</organism>
<evidence type="ECO:0000256" key="3">
    <source>
        <dbReference type="RuleBase" id="RU004508"/>
    </source>
</evidence>
<dbReference type="PANTHER" id="PTHR30244:SF36">
    <property type="entry name" value="3-OXO-GLUCOSE-6-PHOSPHATE:GLUTAMATE AMINOTRANSFERASE"/>
    <property type="match status" value="1"/>
</dbReference>
<dbReference type="Gene3D" id="3.90.1150.10">
    <property type="entry name" value="Aspartate Aminotransferase, domain 1"/>
    <property type="match status" value="1"/>
</dbReference>
<name>A0ABS4JWD9_9FIRM</name>
<dbReference type="Gene3D" id="3.40.640.10">
    <property type="entry name" value="Type I PLP-dependent aspartate aminotransferase-like (Major domain)"/>
    <property type="match status" value="1"/>
</dbReference>
<protein>
    <submittedName>
        <fullName evidence="4">dTDP-4-amino-4,6-dideoxygalactose transaminase</fullName>
    </submittedName>
</protein>
<sequence length="368" mass="40233">MRERVPLLDLASEVEFLWEPLQGAIQEVLRSGQFILGPEVDALEREVAAYLGVRHAVALNSGTDALVIALRALGVGPGDEVITTPFTFFATAEAISHVGASPVFVDIEPDTFALDPDLAEAAVTPRTRAIIPVHLFGHAADMDRLGDLARAHDLHVVEDVAQAFGGRFHGRMLGTLGDFGAFSFFPSKNLGAYGDGGLLATDDAALAEAARMLRAHGSRRKYYNEVVGYNSRLDALQAAILRVKLPHLDEWNRRRCEAAAYYREILADLPGVVLPAVRPGVDHVYHQYTIRIPNGRRDAVQQALAGRGIGTMVYYPVPLHQLPVYRHMNLSLPAAEAAAREVLSLPMGPFLRREQQDEVAAALRQALW</sequence>